<gene>
    <name evidence="2" type="ORF">QVN81_00870</name>
    <name evidence="3" type="ORF">QVN84_00860</name>
</gene>
<feature type="signal peptide" evidence="1">
    <location>
        <begin position="1"/>
        <end position="27"/>
    </location>
</feature>
<protein>
    <submittedName>
        <fullName evidence="3">Uncharacterized protein</fullName>
    </submittedName>
</protein>
<proteinExistence type="predicted"/>
<evidence type="ECO:0000313" key="2">
    <source>
        <dbReference type="EMBL" id="MDN0021580.1"/>
    </source>
</evidence>
<reference evidence="3" key="1">
    <citation type="submission" date="2023-06" db="EMBL/GenBank/DDBJ databases">
        <authorList>
            <person name="Zeman M."/>
            <person name="Kubasova T."/>
            <person name="Jahodarova E."/>
            <person name="Nykrynova M."/>
            <person name="Rychlik I."/>
        </authorList>
    </citation>
    <scope>NUCLEOTIDE SEQUENCE</scope>
    <source>
        <strain evidence="3">ET15</strain>
        <strain evidence="2">ET37</strain>
    </source>
</reference>
<dbReference type="AlphaFoldDB" id="A0AAW7JQ85"/>
<evidence type="ECO:0000313" key="4">
    <source>
        <dbReference type="Proteomes" id="UP001167831"/>
    </source>
</evidence>
<evidence type="ECO:0000256" key="1">
    <source>
        <dbReference type="SAM" id="SignalP"/>
    </source>
</evidence>
<organism evidence="3 5">
    <name type="scientific">Leyella lascolaii</name>
    <dbReference type="NCBI Taxonomy" id="1776379"/>
    <lineage>
        <taxon>Bacteria</taxon>
        <taxon>Pseudomonadati</taxon>
        <taxon>Bacteroidota</taxon>
        <taxon>Bacteroidia</taxon>
        <taxon>Bacteroidales</taxon>
        <taxon>Prevotellaceae</taxon>
        <taxon>Leyella</taxon>
    </lineage>
</organism>
<feature type="chain" id="PRO_5043745479" evidence="1">
    <location>
        <begin position="28"/>
        <end position="223"/>
    </location>
</feature>
<comment type="caution">
    <text evidence="3">The sequence shown here is derived from an EMBL/GenBank/DDBJ whole genome shotgun (WGS) entry which is preliminary data.</text>
</comment>
<dbReference type="PROSITE" id="PS51257">
    <property type="entry name" value="PROKAR_LIPOPROTEIN"/>
    <property type="match status" value="1"/>
</dbReference>
<evidence type="ECO:0000313" key="3">
    <source>
        <dbReference type="EMBL" id="MDN0024076.1"/>
    </source>
</evidence>
<dbReference type="EMBL" id="JAUEIF010000001">
    <property type="protein sequence ID" value="MDN0024076.1"/>
    <property type="molecule type" value="Genomic_DNA"/>
</dbReference>
<keyword evidence="4" id="KW-1185">Reference proteome</keyword>
<sequence length="223" mass="25945">MKITQKHNVIAVMTVMMSALLTTYSCSSDDDEPEPVYPKVSDSKYYMDPEWDESIIYLRPKDFREKKFFPGVRVVEQLVDYPAYVTYRTISGDGMDICFVTNVDNKLEPTTRTEFYDGEGAMATVLEWDYIDLIRRYRMTVNADDFFKYDIKNPCKVYVTALVTNAATYNFQNLDTYFSTFNFPGSEESKLESTPTGTVIPKSEWTTHPTERRAYLIDLKLRK</sequence>
<dbReference type="RefSeq" id="WP_021994112.1">
    <property type="nucleotide sequence ID" value="NZ_JAUEIE010000001.1"/>
</dbReference>
<accession>A0AAW7JQ85</accession>
<dbReference type="Proteomes" id="UP001168478">
    <property type="component" value="Unassembled WGS sequence"/>
</dbReference>
<dbReference type="EMBL" id="JAUEIE010000001">
    <property type="protein sequence ID" value="MDN0021580.1"/>
    <property type="molecule type" value="Genomic_DNA"/>
</dbReference>
<dbReference type="Proteomes" id="UP001167831">
    <property type="component" value="Unassembled WGS sequence"/>
</dbReference>
<evidence type="ECO:0000313" key="5">
    <source>
        <dbReference type="Proteomes" id="UP001168478"/>
    </source>
</evidence>
<reference evidence="3" key="2">
    <citation type="submission" date="2023-08" db="EMBL/GenBank/DDBJ databases">
        <title>Identification and characterization of horizontal gene transfer across gut microbiota members of farm animals based on homology search.</title>
        <authorList>
            <person name="Schwarzerova J."/>
            <person name="Nykrynova M."/>
            <person name="Jureckova K."/>
            <person name="Cejkova D."/>
            <person name="Rychlik I."/>
        </authorList>
    </citation>
    <scope>NUCLEOTIDE SEQUENCE</scope>
    <source>
        <strain evidence="3">ET15</strain>
        <strain evidence="2">ET37</strain>
    </source>
</reference>
<name>A0AAW7JQ85_9BACT</name>
<keyword evidence="1" id="KW-0732">Signal</keyword>